<feature type="compositionally biased region" description="Pro residues" evidence="1">
    <location>
        <begin position="72"/>
        <end position="100"/>
    </location>
</feature>
<evidence type="ECO:0000313" key="3">
    <source>
        <dbReference type="Proteomes" id="UP000001868"/>
    </source>
</evidence>
<dbReference type="Gene3D" id="3.30.1150.10">
    <property type="match status" value="1"/>
</dbReference>
<dbReference type="AlphaFoldDB" id="B4R9Z6"/>
<reference evidence="2 3" key="1">
    <citation type="journal article" date="2008" name="BMC Genomics">
        <title>Complete genome of Phenylobacterium zucineum - a novel facultative intracellular bacterium isolated from human erythroleukemia cell line K562.</title>
        <authorList>
            <person name="Luo Y."/>
            <person name="Xu X."/>
            <person name="Ding Z."/>
            <person name="Liu Z."/>
            <person name="Zhang B."/>
            <person name="Yan Z."/>
            <person name="Sun J."/>
            <person name="Hu S."/>
            <person name="Hu X."/>
        </authorList>
    </citation>
    <scope>NUCLEOTIDE SEQUENCE [LARGE SCALE GENOMIC DNA]</scope>
    <source>
        <strain evidence="2 3">HLK1</strain>
    </source>
</reference>
<dbReference type="KEGG" id="pzu:PHZ_c3091"/>
<evidence type="ECO:0008006" key="4">
    <source>
        <dbReference type="Google" id="ProtNLM"/>
    </source>
</evidence>
<keyword evidence="3" id="KW-1185">Reference proteome</keyword>
<feature type="region of interest" description="Disordered" evidence="1">
    <location>
        <begin position="60"/>
        <end position="159"/>
    </location>
</feature>
<feature type="compositionally biased region" description="Low complexity" evidence="1">
    <location>
        <begin position="101"/>
        <end position="115"/>
    </location>
</feature>
<dbReference type="OrthoDB" id="7187185at2"/>
<sequence length="264" mass="27386">MRRIEVSPAAFGSLALHAGVAAALMISWGARDLKVGAVVPVTIVSSAPDLDTRPALQAPETQEAMAETPVPDAAPTPEPPQPQPPPAPPQPQPAPTPKTPAPAAKAPAPKAARPTPKTKESSEDFFASLESSLAKSRPSPAAKGPSRAETAPDARNTAGRGLAAGADMQGLVQELQRRWNPNCTVEGGRDVIVRVVFNIGSGGQLVGQVTSQITGGPRDAVGQAAAERAERAVYAASPFRGLSRDYYGQRIAVNFNAREACADR</sequence>
<accession>B4R9Z6</accession>
<proteinExistence type="predicted"/>
<dbReference type="eggNOG" id="COG3266">
    <property type="taxonomic scope" value="Bacteria"/>
</dbReference>
<organism evidence="2 3">
    <name type="scientific">Phenylobacterium zucineum (strain HLK1)</name>
    <dbReference type="NCBI Taxonomy" id="450851"/>
    <lineage>
        <taxon>Bacteria</taxon>
        <taxon>Pseudomonadati</taxon>
        <taxon>Pseudomonadota</taxon>
        <taxon>Alphaproteobacteria</taxon>
        <taxon>Caulobacterales</taxon>
        <taxon>Caulobacteraceae</taxon>
        <taxon>Phenylobacterium</taxon>
    </lineage>
</organism>
<dbReference type="Proteomes" id="UP000001868">
    <property type="component" value="Chromosome"/>
</dbReference>
<dbReference type="RefSeq" id="WP_012523638.1">
    <property type="nucleotide sequence ID" value="NC_011144.1"/>
</dbReference>
<name>B4R9Z6_PHEZH</name>
<evidence type="ECO:0000256" key="1">
    <source>
        <dbReference type="SAM" id="MobiDB-lite"/>
    </source>
</evidence>
<dbReference type="STRING" id="450851.PHZ_c3091"/>
<gene>
    <name evidence="2" type="ordered locus">PHZ_c3091</name>
</gene>
<dbReference type="HOGENOM" id="CLU_1036859_0_0_5"/>
<protein>
    <recommendedName>
        <fullName evidence="4">Energy transducer TonB</fullName>
    </recommendedName>
</protein>
<evidence type="ECO:0000313" key="2">
    <source>
        <dbReference type="EMBL" id="ACG79500.1"/>
    </source>
</evidence>
<dbReference type="EMBL" id="CP000747">
    <property type="protein sequence ID" value="ACG79500.1"/>
    <property type="molecule type" value="Genomic_DNA"/>
</dbReference>